<evidence type="ECO:0000259" key="9">
    <source>
        <dbReference type="Pfam" id="PF01035"/>
    </source>
</evidence>
<proteinExistence type="inferred from homology"/>
<dbReference type="EMBL" id="CP114976">
    <property type="protein sequence ID" value="WBE25615.1"/>
    <property type="molecule type" value="Genomic_DNA"/>
</dbReference>
<name>A0AAF0AJM3_9GAMM</name>
<dbReference type="InterPro" id="IPR036388">
    <property type="entry name" value="WH-like_DNA-bd_sf"/>
</dbReference>
<dbReference type="GO" id="GO:0006281">
    <property type="term" value="P:DNA repair"/>
    <property type="evidence" value="ECO:0007669"/>
    <property type="project" value="UniProtKB-KW"/>
</dbReference>
<evidence type="ECO:0000256" key="1">
    <source>
        <dbReference type="ARBA" id="ARBA00001286"/>
    </source>
</evidence>
<dbReference type="Proteomes" id="UP001212189">
    <property type="component" value="Chromosome"/>
</dbReference>
<evidence type="ECO:0000256" key="6">
    <source>
        <dbReference type="ARBA" id="ARBA00022763"/>
    </source>
</evidence>
<evidence type="ECO:0000313" key="11">
    <source>
        <dbReference type="Proteomes" id="UP001212189"/>
    </source>
</evidence>
<comment type="catalytic activity">
    <reaction evidence="8">
        <text>a 6-O-methyl-2'-deoxyguanosine in DNA + L-cysteinyl-[protein] = S-methyl-L-cysteinyl-[protein] + a 2'-deoxyguanosine in DNA</text>
        <dbReference type="Rhea" id="RHEA:24000"/>
        <dbReference type="Rhea" id="RHEA-COMP:10131"/>
        <dbReference type="Rhea" id="RHEA-COMP:10132"/>
        <dbReference type="Rhea" id="RHEA-COMP:11367"/>
        <dbReference type="Rhea" id="RHEA-COMP:11368"/>
        <dbReference type="ChEBI" id="CHEBI:29950"/>
        <dbReference type="ChEBI" id="CHEBI:82612"/>
        <dbReference type="ChEBI" id="CHEBI:85445"/>
        <dbReference type="ChEBI" id="CHEBI:85448"/>
        <dbReference type="EC" id="2.1.1.63"/>
    </reaction>
</comment>
<evidence type="ECO:0000256" key="5">
    <source>
        <dbReference type="ARBA" id="ARBA00022679"/>
    </source>
</evidence>
<dbReference type="InterPro" id="IPR036217">
    <property type="entry name" value="MethylDNA_cys_MeTrfase_DNAb"/>
</dbReference>
<evidence type="ECO:0000256" key="2">
    <source>
        <dbReference type="ARBA" id="ARBA00008711"/>
    </source>
</evidence>
<dbReference type="GO" id="GO:0032259">
    <property type="term" value="P:methylation"/>
    <property type="evidence" value="ECO:0007669"/>
    <property type="project" value="UniProtKB-KW"/>
</dbReference>
<keyword evidence="11" id="KW-1185">Reference proteome</keyword>
<dbReference type="EC" id="2.1.1.63" evidence="3"/>
<evidence type="ECO:0000256" key="3">
    <source>
        <dbReference type="ARBA" id="ARBA00011918"/>
    </source>
</evidence>
<evidence type="ECO:0000256" key="4">
    <source>
        <dbReference type="ARBA" id="ARBA00022603"/>
    </source>
</evidence>
<dbReference type="PANTHER" id="PTHR10815:SF14">
    <property type="entry name" value="BIFUNCTIONAL TRANSCRIPTIONAL ACTIVATOR_DNA REPAIR ENZYME ADA"/>
    <property type="match status" value="1"/>
</dbReference>
<dbReference type="InterPro" id="IPR001497">
    <property type="entry name" value="MethylDNA_cys_MeTrfase_AS"/>
</dbReference>
<gene>
    <name evidence="10" type="ORF">O6P33_01850</name>
</gene>
<dbReference type="Pfam" id="PF01035">
    <property type="entry name" value="DNA_binding_1"/>
    <property type="match status" value="1"/>
</dbReference>
<dbReference type="InterPro" id="IPR014048">
    <property type="entry name" value="MethylDNA_cys_MeTrfase_DNA-bd"/>
</dbReference>
<evidence type="ECO:0000256" key="8">
    <source>
        <dbReference type="ARBA" id="ARBA00049348"/>
    </source>
</evidence>
<protein>
    <recommendedName>
        <fullName evidence="3">methylated-DNA--[protein]-cysteine S-methyltransferase</fullName>
        <ecNumber evidence="3">2.1.1.63</ecNumber>
    </recommendedName>
</protein>
<sequence>MPRSAPPLIEFATTQTDFAAILIARSHKGVCTILLGDSPTQLYADLQQRLPKAQLLEQEQEQEHSLAPLLKNITDFLDKPLTPLDFTLDIQGSDFQQSVWTVLRSIPVGQTLSYSEVAERLGKPKSVRAVANACAANPLALVIPCHRILRADGGISGYRWGVERKRALLAKEQQAVQ</sequence>
<dbReference type="NCBIfam" id="TIGR00589">
    <property type="entry name" value="ogt"/>
    <property type="match status" value="1"/>
</dbReference>
<comment type="similarity">
    <text evidence="2">Belongs to the MGMT family.</text>
</comment>
<dbReference type="PROSITE" id="PS00374">
    <property type="entry name" value="MGMT"/>
    <property type="match status" value="1"/>
</dbReference>
<dbReference type="KEGG" id="dce:O6P33_01850"/>
<dbReference type="CDD" id="cd06445">
    <property type="entry name" value="ATase"/>
    <property type="match status" value="1"/>
</dbReference>
<dbReference type="Gene3D" id="3.30.160.70">
    <property type="entry name" value="Methylated DNA-protein cysteine methyltransferase domain"/>
    <property type="match status" value="1"/>
</dbReference>
<dbReference type="InterPro" id="IPR036631">
    <property type="entry name" value="MGMT_N_sf"/>
</dbReference>
<dbReference type="SUPFAM" id="SSF53155">
    <property type="entry name" value="Methylated DNA-protein cysteine methyltransferase domain"/>
    <property type="match status" value="1"/>
</dbReference>
<evidence type="ECO:0000313" key="10">
    <source>
        <dbReference type="EMBL" id="WBE25615.1"/>
    </source>
</evidence>
<dbReference type="SUPFAM" id="SSF46767">
    <property type="entry name" value="Methylated DNA-protein cysteine methyltransferase, C-terminal domain"/>
    <property type="match status" value="1"/>
</dbReference>
<dbReference type="FunFam" id="1.10.10.10:FF:000214">
    <property type="entry name" value="Methylated-DNA--protein-cysteine methyltransferase"/>
    <property type="match status" value="1"/>
</dbReference>
<feature type="domain" description="Methylated-DNA-[protein]-cysteine S-methyltransferase DNA binding" evidence="9">
    <location>
        <begin position="94"/>
        <end position="173"/>
    </location>
</feature>
<dbReference type="PANTHER" id="PTHR10815">
    <property type="entry name" value="METHYLATED-DNA--PROTEIN-CYSTEINE METHYLTRANSFERASE"/>
    <property type="match status" value="1"/>
</dbReference>
<organism evidence="10 11">
    <name type="scientific">Denitrificimonas caeni</name>
    <dbReference type="NCBI Taxonomy" id="521720"/>
    <lineage>
        <taxon>Bacteria</taxon>
        <taxon>Pseudomonadati</taxon>
        <taxon>Pseudomonadota</taxon>
        <taxon>Gammaproteobacteria</taxon>
        <taxon>Pseudomonadales</taxon>
        <taxon>Pseudomonadaceae</taxon>
        <taxon>Denitrificimonas</taxon>
    </lineage>
</organism>
<dbReference type="GO" id="GO:0003908">
    <property type="term" value="F:methylated-DNA-[protein]-cysteine S-methyltransferase activity"/>
    <property type="evidence" value="ECO:0007669"/>
    <property type="project" value="UniProtKB-EC"/>
</dbReference>
<comment type="catalytic activity">
    <reaction evidence="1">
        <text>a 4-O-methyl-thymidine in DNA + L-cysteinyl-[protein] = a thymidine in DNA + S-methyl-L-cysteinyl-[protein]</text>
        <dbReference type="Rhea" id="RHEA:53428"/>
        <dbReference type="Rhea" id="RHEA-COMP:10131"/>
        <dbReference type="Rhea" id="RHEA-COMP:10132"/>
        <dbReference type="Rhea" id="RHEA-COMP:13555"/>
        <dbReference type="Rhea" id="RHEA-COMP:13556"/>
        <dbReference type="ChEBI" id="CHEBI:29950"/>
        <dbReference type="ChEBI" id="CHEBI:82612"/>
        <dbReference type="ChEBI" id="CHEBI:137386"/>
        <dbReference type="ChEBI" id="CHEBI:137387"/>
        <dbReference type="EC" id="2.1.1.63"/>
    </reaction>
</comment>
<keyword evidence="4 10" id="KW-0489">Methyltransferase</keyword>
<dbReference type="AlphaFoldDB" id="A0AAF0AJM3"/>
<keyword evidence="5 10" id="KW-0808">Transferase</keyword>
<dbReference type="RefSeq" id="WP_269818557.1">
    <property type="nucleotide sequence ID" value="NZ_CP114976.1"/>
</dbReference>
<accession>A0AAF0AJM3</accession>
<dbReference type="Gene3D" id="1.10.10.10">
    <property type="entry name" value="Winged helix-like DNA-binding domain superfamily/Winged helix DNA-binding domain"/>
    <property type="match status" value="1"/>
</dbReference>
<reference evidence="10 11" key="1">
    <citation type="submission" date="2022-12" db="EMBL/GenBank/DDBJ databases">
        <title>Coexistence and Characterization of a Novel Tigecycline Resistance gene tet(X) variant and blaNDM-1 in a Pseudomonas caeni Isolate of Chicken Origin.</title>
        <authorList>
            <person name="Lu X."/>
            <person name="Zhang L."/>
            <person name="Li R."/>
            <person name="Wang Z."/>
        </authorList>
    </citation>
    <scope>NUCLEOTIDE SEQUENCE [LARGE SCALE GENOMIC DNA]</scope>
    <source>
        <strain evidence="10 11">CE14</strain>
    </source>
</reference>
<keyword evidence="6" id="KW-0227">DNA damage</keyword>
<evidence type="ECO:0000256" key="7">
    <source>
        <dbReference type="ARBA" id="ARBA00023204"/>
    </source>
</evidence>
<keyword evidence="7" id="KW-0234">DNA repair</keyword>